<evidence type="ECO:0000259" key="1">
    <source>
        <dbReference type="Pfam" id="PF09413"/>
    </source>
</evidence>
<evidence type="ECO:0000313" key="3">
    <source>
        <dbReference type="Proteomes" id="UP000192980"/>
    </source>
</evidence>
<dbReference type="OrthoDB" id="8480302at2"/>
<dbReference type="Proteomes" id="UP000192980">
    <property type="component" value="Unassembled WGS sequence"/>
</dbReference>
<dbReference type="AlphaFoldDB" id="A0A1X7LDH1"/>
<dbReference type="Gene3D" id="3.30.70.790">
    <property type="entry name" value="UreE, C-terminal domain"/>
    <property type="match status" value="1"/>
</dbReference>
<name>A0A1X7LDH1_9SPHI</name>
<dbReference type="Pfam" id="PF09413">
    <property type="entry name" value="DUF2007"/>
    <property type="match status" value="1"/>
</dbReference>
<dbReference type="STRING" id="561061.SAMN05660862_0037"/>
<feature type="domain" description="DUF2007" evidence="1">
    <location>
        <begin position="1"/>
        <end position="67"/>
    </location>
</feature>
<dbReference type="InterPro" id="IPR018551">
    <property type="entry name" value="DUF2007"/>
</dbReference>
<dbReference type="InterPro" id="IPR011322">
    <property type="entry name" value="N-reg_PII-like_a/b"/>
</dbReference>
<protein>
    <submittedName>
        <fullName evidence="2">Putative signal transducing protein</fullName>
    </submittedName>
</protein>
<proteinExistence type="predicted"/>
<dbReference type="SUPFAM" id="SSF54913">
    <property type="entry name" value="GlnB-like"/>
    <property type="match status" value="1"/>
</dbReference>
<evidence type="ECO:0000313" key="2">
    <source>
        <dbReference type="EMBL" id="SMG51891.1"/>
    </source>
</evidence>
<keyword evidence="3" id="KW-1185">Reference proteome</keyword>
<accession>A0A1X7LDH1</accession>
<organism evidence="2 3">
    <name type="scientific">Sphingobacterium psychroaquaticum</name>
    <dbReference type="NCBI Taxonomy" id="561061"/>
    <lineage>
        <taxon>Bacteria</taxon>
        <taxon>Pseudomonadati</taxon>
        <taxon>Bacteroidota</taxon>
        <taxon>Sphingobacteriia</taxon>
        <taxon>Sphingobacteriales</taxon>
        <taxon>Sphingobacteriaceae</taxon>
        <taxon>Sphingobacterium</taxon>
    </lineage>
</organism>
<dbReference type="EMBL" id="FXAU01000011">
    <property type="protein sequence ID" value="SMG51891.1"/>
    <property type="molecule type" value="Genomic_DNA"/>
</dbReference>
<dbReference type="RefSeq" id="WP_085474573.1">
    <property type="nucleotide sequence ID" value="NZ_CP038029.1"/>
</dbReference>
<gene>
    <name evidence="2" type="ORF">SAMN05660862_0037</name>
</gene>
<reference evidence="2 3" key="1">
    <citation type="submission" date="2017-04" db="EMBL/GenBank/DDBJ databases">
        <authorList>
            <person name="Afonso C.L."/>
            <person name="Miller P.J."/>
            <person name="Scott M.A."/>
            <person name="Spackman E."/>
            <person name="Goraichik I."/>
            <person name="Dimitrov K.M."/>
            <person name="Suarez D.L."/>
            <person name="Swayne D.E."/>
        </authorList>
    </citation>
    <scope>NUCLEOTIDE SEQUENCE [LARGE SCALE GENOMIC DNA]</scope>
    <source>
        <strain evidence="2 3">DSM 22418</strain>
    </source>
</reference>
<sequence>MEILKTFDNPIDAHLLKSKLESEDIACYILDENIVGLNPLLNIAVGGIKLMVAAADLDRARLVLQEIDNTPLLTDQDVAIRCPECGSTNIFNNIKNNEGTRGILATVLSFITMTYPIYTKKSYLCRDCDKVFN</sequence>